<proteinExistence type="predicted"/>
<evidence type="ECO:0000313" key="3">
    <source>
        <dbReference type="RefSeq" id="XP_052121382.1"/>
    </source>
</evidence>
<dbReference type="AlphaFoldDB" id="A0A9C6WMF1"/>
<evidence type="ECO:0000256" key="1">
    <source>
        <dbReference type="SAM" id="MobiDB-lite"/>
    </source>
</evidence>
<keyword evidence="2" id="KW-1185">Reference proteome</keyword>
<accession>A0A9C6WMF1</accession>
<name>A0A9C6WMF1_FRAOC</name>
<dbReference type="Proteomes" id="UP000504606">
    <property type="component" value="Unplaced"/>
</dbReference>
<organism evidence="2 3">
    <name type="scientific">Frankliniella occidentalis</name>
    <name type="common">Western flower thrips</name>
    <name type="synonym">Euthrips occidentalis</name>
    <dbReference type="NCBI Taxonomy" id="133901"/>
    <lineage>
        <taxon>Eukaryota</taxon>
        <taxon>Metazoa</taxon>
        <taxon>Ecdysozoa</taxon>
        <taxon>Arthropoda</taxon>
        <taxon>Hexapoda</taxon>
        <taxon>Insecta</taxon>
        <taxon>Pterygota</taxon>
        <taxon>Neoptera</taxon>
        <taxon>Paraneoptera</taxon>
        <taxon>Thysanoptera</taxon>
        <taxon>Terebrantia</taxon>
        <taxon>Thripoidea</taxon>
        <taxon>Thripidae</taxon>
        <taxon>Frankliniella</taxon>
    </lineage>
</organism>
<dbReference type="KEGG" id="foc:127748694"/>
<feature type="region of interest" description="Disordered" evidence="1">
    <location>
        <begin position="299"/>
        <end position="319"/>
    </location>
</feature>
<feature type="region of interest" description="Disordered" evidence="1">
    <location>
        <begin position="102"/>
        <end position="135"/>
    </location>
</feature>
<gene>
    <name evidence="3" type="primary">LOC127748694</name>
</gene>
<protein>
    <submittedName>
        <fullName evidence="3">Uncharacterized protein LOC127748694 isoform X1</fullName>
    </submittedName>
</protein>
<reference evidence="3" key="1">
    <citation type="submission" date="2025-08" db="UniProtKB">
        <authorList>
            <consortium name="RefSeq"/>
        </authorList>
    </citation>
    <scope>IDENTIFICATION</scope>
    <source>
        <tissue evidence="3">Whole organism</tissue>
    </source>
</reference>
<sequence length="357" mass="37458">MEYDWHLAEDNPSGEERCRRLQDRNAFEGIENDGIDFCELEKYINEDASGTYFDDTLATSDVARAHAAVVAAAPGDDLGQPLAPPPQPDSNKTFVAGVYVIPSHGLPESPPDSGSEPPYSPQDHGGQSPHQRLSAGRAHTLQDILIHPMYPVHQPLAGPLSGPLAGPLVAGQHLVDLPPAGLSAGLPAGPTHTLHLQGAGGEMILVQHPVVPAGLPPAVASPPLAMHGDGQSVVYPGLAGGGGAVASSPVLPTKKRKLSQDGRIHVKTEPGMAGGCGDVLEDVLSSPSSRVRDHVLTARSVPEMSPDPSSNQTGALEEDYGLDCDNPYADSSMQCIRFSAFEPENWHVLIDGNLSEL</sequence>
<dbReference type="GeneID" id="127748694"/>
<dbReference type="OrthoDB" id="27041at2759"/>
<evidence type="ECO:0000313" key="2">
    <source>
        <dbReference type="Proteomes" id="UP000504606"/>
    </source>
</evidence>
<dbReference type="RefSeq" id="XP_052121382.1">
    <property type="nucleotide sequence ID" value="XM_052265422.1"/>
</dbReference>